<evidence type="ECO:0000256" key="3">
    <source>
        <dbReference type="ARBA" id="ARBA00022827"/>
    </source>
</evidence>
<evidence type="ECO:0000313" key="10">
    <source>
        <dbReference type="Proteomes" id="UP000721415"/>
    </source>
</evidence>
<evidence type="ECO:0000256" key="2">
    <source>
        <dbReference type="ARBA" id="ARBA00022630"/>
    </source>
</evidence>
<reference evidence="9 10" key="1">
    <citation type="submission" date="2020-07" db="EMBL/GenBank/DDBJ databases">
        <title>Facklamia lactis sp. nov., isolated from raw milk.</title>
        <authorList>
            <person name="Doll E.V."/>
            <person name="Huptas C."/>
            <person name="Staib L."/>
            <person name="Wenning M."/>
            <person name="Scherer S."/>
        </authorList>
    </citation>
    <scope>NUCLEOTIDE SEQUENCE [LARGE SCALE GENOMIC DNA]</scope>
    <source>
        <strain evidence="9 10">DSM 111018</strain>
    </source>
</reference>
<evidence type="ECO:0000256" key="1">
    <source>
        <dbReference type="ARBA" id="ARBA00011738"/>
    </source>
</evidence>
<feature type="binding site" evidence="6">
    <location>
        <position position="329"/>
    </location>
    <ligand>
        <name>FAD</name>
        <dbReference type="ChEBI" id="CHEBI:57692"/>
    </ligand>
</feature>
<feature type="binding site" evidence="6">
    <location>
        <position position="126"/>
    </location>
    <ligand>
        <name>FAD</name>
        <dbReference type="ChEBI" id="CHEBI:57692"/>
    </ligand>
</feature>
<comment type="caution">
    <text evidence="6">Lacks conserved residue(s) required for the propagation of feature annotation.</text>
</comment>
<evidence type="ECO:0000256" key="6">
    <source>
        <dbReference type="HAMAP-Rule" id="MF_01685"/>
    </source>
</evidence>
<dbReference type="Pfam" id="PF07992">
    <property type="entry name" value="Pyr_redox_2"/>
    <property type="match status" value="1"/>
</dbReference>
<keyword evidence="2 6" id="KW-0285">Flavoprotein</keyword>
<evidence type="ECO:0000259" key="8">
    <source>
        <dbReference type="Pfam" id="PF07992"/>
    </source>
</evidence>
<sequence>MITTTPIFDITIIGAGPVGLFTAFYAQMRNAKVKIIDSLEMAGGQPTHLYGEKTIYDIPGFPAIKGQDLGQQLLKQLDRFDTTFCLGEEALKIIPPNQPNSYFEILTNQATHYSKSIIIAAGNGAFQPRKLNIDGADQFEQSNLYYLVTDIQQYHNQVVAICGGGDSAVDWALTLEKTAKKVYIIHRRNQFRALEHNVSLLKNSSVECLTPYLPKQLIAKKGYIQQLVLEKAKSTELKTIALDHLIVNYGFSTSIGAIKEWGLEIAHNQIQVDHHLETNIKGIFAVGDIADYEGKVRIIASGFGEAPIAVNYALAHADPEYKQSPLHSTSLFEGE</sequence>
<evidence type="ECO:0000313" key="9">
    <source>
        <dbReference type="EMBL" id="MBG9986611.1"/>
    </source>
</evidence>
<dbReference type="Proteomes" id="UP000721415">
    <property type="component" value="Unassembled WGS sequence"/>
</dbReference>
<dbReference type="PANTHER" id="PTHR48105">
    <property type="entry name" value="THIOREDOXIN REDUCTASE 1-RELATED-RELATED"/>
    <property type="match status" value="1"/>
</dbReference>
<comment type="caution">
    <text evidence="9">The sequence shown here is derived from an EMBL/GenBank/DDBJ whole genome shotgun (WGS) entry which is preliminary data.</text>
</comment>
<dbReference type="SUPFAM" id="SSF51905">
    <property type="entry name" value="FAD/NAD(P)-binding domain"/>
    <property type="match status" value="1"/>
</dbReference>
<dbReference type="EMBL" id="JACBXQ010000004">
    <property type="protein sequence ID" value="MBG9986611.1"/>
    <property type="molecule type" value="Genomic_DNA"/>
</dbReference>
<dbReference type="InterPro" id="IPR036188">
    <property type="entry name" value="FAD/NAD-bd_sf"/>
</dbReference>
<dbReference type="PRINTS" id="PR00469">
    <property type="entry name" value="PNDRDTASEII"/>
</dbReference>
<dbReference type="EC" id="1.18.1.2" evidence="6"/>
<keyword evidence="4 6" id="KW-0521">NADP</keyword>
<feature type="binding site" evidence="6">
    <location>
        <position position="37"/>
    </location>
    <ligand>
        <name>FAD</name>
        <dbReference type="ChEBI" id="CHEBI:57692"/>
    </ligand>
</feature>
<keyword evidence="7" id="KW-0472">Membrane</keyword>
<accession>A0ABS0LTD1</accession>
<dbReference type="InterPro" id="IPR022890">
    <property type="entry name" value="Fd--NADP_Rdtase_type_2"/>
</dbReference>
<evidence type="ECO:0000256" key="7">
    <source>
        <dbReference type="SAM" id="Phobius"/>
    </source>
</evidence>
<name>A0ABS0LTD1_9LACT</name>
<keyword evidence="7" id="KW-1133">Transmembrane helix</keyword>
<feature type="transmembrane region" description="Helical" evidence="7">
    <location>
        <begin position="6"/>
        <end position="26"/>
    </location>
</feature>
<comment type="cofactor">
    <cofactor evidence="6">
        <name>FAD</name>
        <dbReference type="ChEBI" id="CHEBI:57692"/>
    </cofactor>
    <text evidence="6">Binds 1 FAD per subunit.</text>
</comment>
<protein>
    <recommendedName>
        <fullName evidence="6">Ferredoxin--NADP reductase</fullName>
        <shortName evidence="6">FNR</shortName>
        <shortName evidence="6">Fd-NADP(+) reductase</shortName>
        <ecNumber evidence="6">1.18.1.2</ecNumber>
    </recommendedName>
</protein>
<proteinExistence type="inferred from homology"/>
<keyword evidence="7" id="KW-0812">Transmembrane</keyword>
<comment type="catalytic activity">
    <reaction evidence="6">
        <text>2 reduced [2Fe-2S]-[ferredoxin] + NADP(+) + H(+) = 2 oxidized [2Fe-2S]-[ferredoxin] + NADPH</text>
        <dbReference type="Rhea" id="RHEA:20125"/>
        <dbReference type="Rhea" id="RHEA-COMP:10000"/>
        <dbReference type="Rhea" id="RHEA-COMP:10001"/>
        <dbReference type="ChEBI" id="CHEBI:15378"/>
        <dbReference type="ChEBI" id="CHEBI:33737"/>
        <dbReference type="ChEBI" id="CHEBI:33738"/>
        <dbReference type="ChEBI" id="CHEBI:57783"/>
        <dbReference type="ChEBI" id="CHEBI:58349"/>
        <dbReference type="EC" id="1.18.1.2"/>
    </reaction>
</comment>
<comment type="subunit">
    <text evidence="1 6">Homodimer.</text>
</comment>
<dbReference type="Gene3D" id="3.50.50.60">
    <property type="entry name" value="FAD/NAD(P)-binding domain"/>
    <property type="match status" value="2"/>
</dbReference>
<feature type="binding site" evidence="6">
    <location>
        <position position="90"/>
    </location>
    <ligand>
        <name>FAD</name>
        <dbReference type="ChEBI" id="CHEBI:57692"/>
    </ligand>
</feature>
<keyword evidence="10" id="KW-1185">Reference proteome</keyword>
<dbReference type="InterPro" id="IPR050097">
    <property type="entry name" value="Ferredoxin-NADP_redctase_2"/>
</dbReference>
<feature type="domain" description="FAD/NAD(P)-binding" evidence="8">
    <location>
        <begin position="8"/>
        <end position="300"/>
    </location>
</feature>
<feature type="binding site" evidence="6">
    <location>
        <position position="50"/>
    </location>
    <ligand>
        <name>FAD</name>
        <dbReference type="ChEBI" id="CHEBI:57692"/>
    </ligand>
</feature>
<evidence type="ECO:0000256" key="4">
    <source>
        <dbReference type="ARBA" id="ARBA00022857"/>
    </source>
</evidence>
<keyword evidence="3 6" id="KW-0274">FAD</keyword>
<gene>
    <name evidence="9" type="ORF">HZY91_06850</name>
</gene>
<comment type="similarity">
    <text evidence="6">Belongs to the ferredoxin--NADP reductase type 2 family.</text>
</comment>
<dbReference type="RefSeq" id="WP_197115535.1">
    <property type="nucleotide sequence ID" value="NZ_JACBXQ010000004.1"/>
</dbReference>
<dbReference type="HAMAP" id="MF_01685">
    <property type="entry name" value="FENR2"/>
    <property type="match status" value="1"/>
</dbReference>
<organism evidence="9 10">
    <name type="scientific">Facklamia lactis</name>
    <dbReference type="NCBI Taxonomy" id="2749967"/>
    <lineage>
        <taxon>Bacteria</taxon>
        <taxon>Bacillati</taxon>
        <taxon>Bacillota</taxon>
        <taxon>Bacilli</taxon>
        <taxon>Lactobacillales</taxon>
        <taxon>Aerococcaceae</taxon>
        <taxon>Facklamia</taxon>
    </lineage>
</organism>
<evidence type="ECO:0000256" key="5">
    <source>
        <dbReference type="ARBA" id="ARBA00023002"/>
    </source>
</evidence>
<feature type="binding site" evidence="6">
    <location>
        <position position="288"/>
    </location>
    <ligand>
        <name>FAD</name>
        <dbReference type="ChEBI" id="CHEBI:57692"/>
    </ligand>
</feature>
<dbReference type="InterPro" id="IPR023753">
    <property type="entry name" value="FAD/NAD-binding_dom"/>
</dbReference>
<keyword evidence="5 6" id="KW-0560">Oxidoreductase</keyword>
<dbReference type="PRINTS" id="PR00368">
    <property type="entry name" value="FADPNR"/>
</dbReference>
<feature type="binding site" evidence="6">
    <location>
        <position position="45"/>
    </location>
    <ligand>
        <name>FAD</name>
        <dbReference type="ChEBI" id="CHEBI:57692"/>
    </ligand>
</feature>